<dbReference type="CDD" id="cd09272">
    <property type="entry name" value="RNase_HI_RT_Ty1"/>
    <property type="match status" value="1"/>
</dbReference>
<evidence type="ECO:0000313" key="2">
    <source>
        <dbReference type="Proteomes" id="UP001497516"/>
    </source>
</evidence>
<dbReference type="InterPro" id="IPR043502">
    <property type="entry name" value="DNA/RNA_pol_sf"/>
</dbReference>
<evidence type="ECO:0000313" key="1">
    <source>
        <dbReference type="EMBL" id="CAL1377327.1"/>
    </source>
</evidence>
<dbReference type="AlphaFoldDB" id="A0AAV2DUU5"/>
<reference evidence="1 2" key="1">
    <citation type="submission" date="2024-04" db="EMBL/GenBank/DDBJ databases">
        <authorList>
            <person name="Fracassetti M."/>
        </authorList>
    </citation>
    <scope>NUCLEOTIDE SEQUENCE [LARGE SCALE GENOMIC DNA]</scope>
</reference>
<sequence length="195" mass="22487">MHSSLNHHWSEVKRILRYLRGTTDHRLFFNTQSSNQLSGYSDAAWANFVTDRRSTTGYVYLGSHLISWSSRKQRTVARSSTEAEYKALATLAAEIIWIESLLHEIGISLPFLTKLWCDNLGATYLSANPVFHSRNKHMEIDFHFVCERVVVGQLLVRYISTEDQLADLLTKPLPRQRFHHFKCKLKVIDPQLAGV</sequence>
<proteinExistence type="predicted"/>
<dbReference type="EMBL" id="OZ034816">
    <property type="protein sequence ID" value="CAL1377327.1"/>
    <property type="molecule type" value="Genomic_DNA"/>
</dbReference>
<name>A0AAV2DUU5_9ROSI</name>
<organism evidence="1 2">
    <name type="scientific">Linum trigynum</name>
    <dbReference type="NCBI Taxonomy" id="586398"/>
    <lineage>
        <taxon>Eukaryota</taxon>
        <taxon>Viridiplantae</taxon>
        <taxon>Streptophyta</taxon>
        <taxon>Embryophyta</taxon>
        <taxon>Tracheophyta</taxon>
        <taxon>Spermatophyta</taxon>
        <taxon>Magnoliopsida</taxon>
        <taxon>eudicotyledons</taxon>
        <taxon>Gunneridae</taxon>
        <taxon>Pentapetalae</taxon>
        <taxon>rosids</taxon>
        <taxon>fabids</taxon>
        <taxon>Malpighiales</taxon>
        <taxon>Linaceae</taxon>
        <taxon>Linum</taxon>
    </lineage>
</organism>
<dbReference type="SUPFAM" id="SSF56672">
    <property type="entry name" value="DNA/RNA polymerases"/>
    <property type="match status" value="1"/>
</dbReference>
<accession>A0AAV2DUU5</accession>
<dbReference type="Proteomes" id="UP001497516">
    <property type="component" value="Chromosome 3"/>
</dbReference>
<protein>
    <submittedName>
        <fullName evidence="1">Uncharacterized protein</fullName>
    </submittedName>
</protein>
<dbReference type="PANTHER" id="PTHR11439:SF450">
    <property type="entry name" value="REVERSE TRANSCRIPTASE TY1_COPIA-TYPE DOMAIN-CONTAINING PROTEIN"/>
    <property type="match status" value="1"/>
</dbReference>
<keyword evidence="2" id="KW-1185">Reference proteome</keyword>
<gene>
    <name evidence="1" type="ORF">LTRI10_LOCUS18985</name>
</gene>
<dbReference type="PANTHER" id="PTHR11439">
    <property type="entry name" value="GAG-POL-RELATED RETROTRANSPOSON"/>
    <property type="match status" value="1"/>
</dbReference>